<gene>
    <name evidence="2" type="ORF">NC799_11675</name>
</gene>
<evidence type="ECO:0000259" key="1">
    <source>
        <dbReference type="Pfam" id="PF07872"/>
    </source>
</evidence>
<sequence length="74" mass="8078">MAVSTKVDSRLQLVFENGVDPVSGNMTYKNKTFNNVKTTATPNQLLAISEALIPLQSLTLFSIRHNDSAIITAQ</sequence>
<organism evidence="2 3">
    <name type="scientific">Aquibacillus salsiterrae</name>
    <dbReference type="NCBI Taxonomy" id="2950439"/>
    <lineage>
        <taxon>Bacteria</taxon>
        <taxon>Bacillati</taxon>
        <taxon>Bacillota</taxon>
        <taxon>Bacilli</taxon>
        <taxon>Bacillales</taxon>
        <taxon>Bacillaceae</taxon>
        <taxon>Aquibacillus</taxon>
    </lineage>
</organism>
<dbReference type="RefSeq" id="WP_272446625.1">
    <property type="nucleotide sequence ID" value="NZ_JAMQKC010000010.1"/>
</dbReference>
<keyword evidence="3" id="KW-1185">Reference proteome</keyword>
<dbReference type="Proteomes" id="UP001145069">
    <property type="component" value="Unassembled WGS sequence"/>
</dbReference>
<feature type="domain" description="DUF1659" evidence="1">
    <location>
        <begin position="2"/>
        <end position="72"/>
    </location>
</feature>
<dbReference type="InterPro" id="IPR012454">
    <property type="entry name" value="DUF1659"/>
</dbReference>
<dbReference type="Pfam" id="PF07872">
    <property type="entry name" value="DUF1659"/>
    <property type="match status" value="1"/>
</dbReference>
<evidence type="ECO:0000313" key="2">
    <source>
        <dbReference type="EMBL" id="MDC3417555.1"/>
    </source>
</evidence>
<dbReference type="EMBL" id="JAMQKC010000010">
    <property type="protein sequence ID" value="MDC3417555.1"/>
    <property type="molecule type" value="Genomic_DNA"/>
</dbReference>
<evidence type="ECO:0000313" key="3">
    <source>
        <dbReference type="Proteomes" id="UP001145069"/>
    </source>
</evidence>
<name>A0A9X3WFU2_9BACI</name>
<proteinExistence type="predicted"/>
<protein>
    <submittedName>
        <fullName evidence="2">DUF1659 domain-containing protein</fullName>
    </submittedName>
</protein>
<accession>A0A9X3WFU2</accession>
<dbReference type="AlphaFoldDB" id="A0A9X3WFU2"/>
<comment type="caution">
    <text evidence="2">The sequence shown here is derived from an EMBL/GenBank/DDBJ whole genome shotgun (WGS) entry which is preliminary data.</text>
</comment>
<reference evidence="2" key="1">
    <citation type="submission" date="2022-06" db="EMBL/GenBank/DDBJ databases">
        <title>Aquibacillus sp. a new bacterium isolated from soil saline samples.</title>
        <authorList>
            <person name="Galisteo C."/>
            <person name="De La Haba R."/>
            <person name="Sanchez-Porro C."/>
            <person name="Ventosa A."/>
        </authorList>
    </citation>
    <scope>NUCLEOTIDE SEQUENCE</scope>
    <source>
        <strain evidence="2">3ASR75-54</strain>
    </source>
</reference>